<keyword evidence="4" id="KW-1185">Reference proteome</keyword>
<dbReference type="AlphaFoldDB" id="I0SJD4"/>
<feature type="domain" description="Transposase InsH N-terminal" evidence="2">
    <location>
        <begin position="16"/>
        <end position="104"/>
    </location>
</feature>
<evidence type="ECO:0000313" key="3">
    <source>
        <dbReference type="EMBL" id="EID23487.1"/>
    </source>
</evidence>
<dbReference type="Proteomes" id="UP000003245">
    <property type="component" value="Unassembled WGS sequence"/>
</dbReference>
<evidence type="ECO:0000259" key="1">
    <source>
        <dbReference type="Pfam" id="PF01609"/>
    </source>
</evidence>
<protein>
    <submittedName>
        <fullName evidence="3">Transposase, IS4-like family protein</fullName>
    </submittedName>
</protein>
<dbReference type="EMBL" id="AICP01000023">
    <property type="protein sequence ID" value="EID23487.1"/>
    <property type="molecule type" value="Genomic_DNA"/>
</dbReference>
<dbReference type="PANTHER" id="PTHR33408:SF2">
    <property type="entry name" value="TRANSPOSASE DDE DOMAIN-CONTAINING PROTEIN"/>
    <property type="match status" value="1"/>
</dbReference>
<dbReference type="InterPro" id="IPR008490">
    <property type="entry name" value="Transposase_InsH_N"/>
</dbReference>
<dbReference type="Pfam" id="PF01609">
    <property type="entry name" value="DDE_Tnp_1"/>
    <property type="match status" value="1"/>
</dbReference>
<feature type="domain" description="Transposase IS4-like" evidence="1">
    <location>
        <begin position="267"/>
        <end position="366"/>
    </location>
</feature>
<reference evidence="3 4" key="1">
    <citation type="submission" date="2012-01" db="EMBL/GenBank/DDBJ databases">
        <authorList>
            <person name="Harkins D.M."/>
            <person name="Madupu R."/>
            <person name="Durkin A.S."/>
            <person name="Torralba M."/>
            <person name="Methe B."/>
            <person name="Sutton G.G."/>
            <person name="Nelson K.E."/>
        </authorList>
    </citation>
    <scope>NUCLEOTIDE SEQUENCE [LARGE SCALE GENOMIC DNA]</scope>
    <source>
        <strain evidence="3 4">CCUG 39159</strain>
    </source>
</reference>
<proteinExistence type="predicted"/>
<dbReference type="PATRIC" id="fig|1095729.3.peg.406"/>
<dbReference type="InterPro" id="IPR002559">
    <property type="entry name" value="Transposase_11"/>
</dbReference>
<name>I0SJD4_STRAP</name>
<dbReference type="GO" id="GO:0003677">
    <property type="term" value="F:DNA binding"/>
    <property type="evidence" value="ECO:0007669"/>
    <property type="project" value="InterPro"/>
</dbReference>
<organism evidence="3 4">
    <name type="scientific">Streptococcus anginosus subsp. whileyi CCUG 39159</name>
    <dbReference type="NCBI Taxonomy" id="1095729"/>
    <lineage>
        <taxon>Bacteria</taxon>
        <taxon>Bacillati</taxon>
        <taxon>Bacillota</taxon>
        <taxon>Bacilli</taxon>
        <taxon>Lactobacillales</taxon>
        <taxon>Streptococcaceae</taxon>
        <taxon>Streptococcus</taxon>
        <taxon>Streptococcus anginosus group</taxon>
    </lineage>
</organism>
<comment type="caution">
    <text evidence="3">The sequence shown here is derived from an EMBL/GenBank/DDBJ whole genome shotgun (WGS) entry which is preliminary data.</text>
</comment>
<accession>I0SJD4</accession>
<dbReference type="PANTHER" id="PTHR33408">
    <property type="entry name" value="TRANSPOSASE"/>
    <property type="match status" value="1"/>
</dbReference>
<dbReference type="GO" id="GO:0006313">
    <property type="term" value="P:DNA transposition"/>
    <property type="evidence" value="ECO:0007669"/>
    <property type="project" value="InterPro"/>
</dbReference>
<dbReference type="Pfam" id="PF05598">
    <property type="entry name" value="DUF772"/>
    <property type="match status" value="1"/>
</dbReference>
<sequence>MHIHYNTNQTTLPLELACILPQDHLVFTIEKVVNALEDHHFHAFYHAFGRPSYHPKMLLAALLFAYSQGSFSGCKIEKMIAENLAMQYLTGQLVVNYRTINRFRVATGMENLLRELFIELNLQLKMEKLVTLDGLYIDGTKIEANVNKYSFVWKKATEKFSAKLQEQMQVYFQEEITPLIHQAIALDEKEPITSEQLTEFAQVLEEELAKLSQDIEETPVKGKDERKTQRRKLKKVLRKVKDDFSVRAEKYESYQETFDGRNSFSKTDTDATFMRMKEDHMKNGQLKAGYNLQIATENQFVLHYDVFSNPTDTKTLLPLLETYPHELKRVVADAGYGSEENLLTLDRMSVDHLIKYGLFDKEQKKKHKESNRNLDN</sequence>
<evidence type="ECO:0000313" key="4">
    <source>
        <dbReference type="Proteomes" id="UP000003245"/>
    </source>
</evidence>
<dbReference type="GO" id="GO:0004803">
    <property type="term" value="F:transposase activity"/>
    <property type="evidence" value="ECO:0007669"/>
    <property type="project" value="InterPro"/>
</dbReference>
<gene>
    <name evidence="3" type="ORF">HMPREF1043_2168</name>
</gene>
<evidence type="ECO:0000259" key="2">
    <source>
        <dbReference type="Pfam" id="PF05598"/>
    </source>
</evidence>